<feature type="transmembrane region" description="Helical" evidence="1">
    <location>
        <begin position="60"/>
        <end position="78"/>
    </location>
</feature>
<evidence type="ECO:0000313" key="3">
    <source>
        <dbReference type="Proteomes" id="UP000298652"/>
    </source>
</evidence>
<evidence type="ECO:0000256" key="1">
    <source>
        <dbReference type="SAM" id="Phobius"/>
    </source>
</evidence>
<evidence type="ECO:0000313" key="2">
    <source>
        <dbReference type="EMBL" id="TKW30413.1"/>
    </source>
</evidence>
<dbReference type="Gramene" id="TKW30413">
    <property type="protein sequence ID" value="TKW30413"/>
    <property type="gene ID" value="SEVIR_2G035050v2"/>
</dbReference>
<organism evidence="2 3">
    <name type="scientific">Setaria viridis</name>
    <name type="common">Green bristlegrass</name>
    <name type="synonym">Setaria italica subsp. viridis</name>
    <dbReference type="NCBI Taxonomy" id="4556"/>
    <lineage>
        <taxon>Eukaryota</taxon>
        <taxon>Viridiplantae</taxon>
        <taxon>Streptophyta</taxon>
        <taxon>Embryophyta</taxon>
        <taxon>Tracheophyta</taxon>
        <taxon>Spermatophyta</taxon>
        <taxon>Magnoliopsida</taxon>
        <taxon>Liliopsida</taxon>
        <taxon>Poales</taxon>
        <taxon>Poaceae</taxon>
        <taxon>PACMAD clade</taxon>
        <taxon>Panicoideae</taxon>
        <taxon>Panicodae</taxon>
        <taxon>Paniceae</taxon>
        <taxon>Cenchrinae</taxon>
        <taxon>Setaria</taxon>
    </lineage>
</organism>
<dbReference type="Proteomes" id="UP000298652">
    <property type="component" value="Chromosome 2"/>
</dbReference>
<keyword evidence="1" id="KW-0472">Membrane</keyword>
<keyword evidence="3" id="KW-1185">Reference proteome</keyword>
<keyword evidence="1" id="KW-0812">Transmembrane</keyword>
<sequence length="105" mass="11275">MYVFGARRGCLVEAKGTRRKTTGAGRRKGGGRLSARASIGETAELFTLLRRRSLRAAPTCLRLFCLLVTWFTAGWLVLLPLSSGLRAGVTDSTGFVLCVLAAAFP</sequence>
<proteinExistence type="predicted"/>
<name>A0A4U6VPQ7_SETVI</name>
<protein>
    <submittedName>
        <fullName evidence="2">Uncharacterized protein</fullName>
    </submittedName>
</protein>
<accession>A0A4U6VPQ7</accession>
<gene>
    <name evidence="2" type="ORF">SEVIR_2G035050v2</name>
</gene>
<dbReference type="EMBL" id="CM016553">
    <property type="protein sequence ID" value="TKW30413.1"/>
    <property type="molecule type" value="Genomic_DNA"/>
</dbReference>
<dbReference type="AlphaFoldDB" id="A0A4U6VPQ7"/>
<reference evidence="2" key="1">
    <citation type="submission" date="2019-03" db="EMBL/GenBank/DDBJ databases">
        <title>WGS assembly of Setaria viridis.</title>
        <authorList>
            <person name="Huang P."/>
            <person name="Jenkins J."/>
            <person name="Grimwood J."/>
            <person name="Barry K."/>
            <person name="Healey A."/>
            <person name="Mamidi S."/>
            <person name="Sreedasyam A."/>
            <person name="Shu S."/>
            <person name="Feldman M."/>
            <person name="Wu J."/>
            <person name="Yu Y."/>
            <person name="Chen C."/>
            <person name="Johnson J."/>
            <person name="Rokhsar D."/>
            <person name="Baxter I."/>
            <person name="Schmutz J."/>
            <person name="Brutnell T."/>
            <person name="Kellogg E."/>
        </authorList>
    </citation>
    <scope>NUCLEOTIDE SEQUENCE [LARGE SCALE GENOMIC DNA]</scope>
</reference>
<keyword evidence="1" id="KW-1133">Transmembrane helix</keyword>